<accession>A0A426YEB6</accession>
<dbReference type="AlphaFoldDB" id="A0A426YEB6"/>
<dbReference type="Proteomes" id="UP000287651">
    <property type="component" value="Unassembled WGS sequence"/>
</dbReference>
<name>A0A426YEB6_ENSVE</name>
<gene>
    <name evidence="1" type="ORF">B296_00027119</name>
</gene>
<comment type="caution">
    <text evidence="1">The sequence shown here is derived from an EMBL/GenBank/DDBJ whole genome shotgun (WGS) entry which is preliminary data.</text>
</comment>
<organism evidence="1 2">
    <name type="scientific">Ensete ventricosum</name>
    <name type="common">Abyssinian banana</name>
    <name type="synonym">Musa ensete</name>
    <dbReference type="NCBI Taxonomy" id="4639"/>
    <lineage>
        <taxon>Eukaryota</taxon>
        <taxon>Viridiplantae</taxon>
        <taxon>Streptophyta</taxon>
        <taxon>Embryophyta</taxon>
        <taxon>Tracheophyta</taxon>
        <taxon>Spermatophyta</taxon>
        <taxon>Magnoliopsida</taxon>
        <taxon>Liliopsida</taxon>
        <taxon>Zingiberales</taxon>
        <taxon>Musaceae</taxon>
        <taxon>Ensete</taxon>
    </lineage>
</organism>
<evidence type="ECO:0000313" key="1">
    <source>
        <dbReference type="EMBL" id="RRT50046.1"/>
    </source>
</evidence>
<evidence type="ECO:0000313" key="2">
    <source>
        <dbReference type="Proteomes" id="UP000287651"/>
    </source>
</evidence>
<protein>
    <submittedName>
        <fullName evidence="1">Uncharacterized protein</fullName>
    </submittedName>
</protein>
<proteinExistence type="predicted"/>
<reference evidence="1 2" key="1">
    <citation type="journal article" date="2014" name="Agronomy (Basel)">
        <title>A Draft Genome Sequence for Ensete ventricosum, the Drought-Tolerant Tree Against Hunger.</title>
        <authorList>
            <person name="Harrison J."/>
            <person name="Moore K.A."/>
            <person name="Paszkiewicz K."/>
            <person name="Jones T."/>
            <person name="Grant M."/>
            <person name="Ambacheew D."/>
            <person name="Muzemil S."/>
            <person name="Studholme D.J."/>
        </authorList>
    </citation>
    <scope>NUCLEOTIDE SEQUENCE [LARGE SCALE GENOMIC DNA]</scope>
</reference>
<dbReference type="EMBL" id="AMZH03012982">
    <property type="protein sequence ID" value="RRT50046.1"/>
    <property type="molecule type" value="Genomic_DNA"/>
</dbReference>
<sequence length="78" mass="8651">MVRVRFTPRPEGDLGVPVAPQPFFHYGSSISFSGQGVVFPGRRSDDDDIYLLFYRSIQSGGEISFPTRALLKSSLVLD</sequence>